<feature type="compositionally biased region" description="Polar residues" evidence="6">
    <location>
        <begin position="304"/>
        <end position="316"/>
    </location>
</feature>
<feature type="region of interest" description="Disordered" evidence="6">
    <location>
        <begin position="684"/>
        <end position="739"/>
    </location>
</feature>
<comment type="function">
    <text evidence="1">Required for peroxisome inheritance.</text>
</comment>
<protein>
    <recommendedName>
        <fullName evidence="4">Inheritance of peroxisomes protein 1</fullName>
    </recommendedName>
</protein>
<accession>A0AAN6ENZ1</accession>
<feature type="region of interest" description="Disordered" evidence="6">
    <location>
        <begin position="193"/>
        <end position="621"/>
    </location>
</feature>
<reference evidence="7" key="1">
    <citation type="submission" date="2023-01" db="EMBL/GenBank/DDBJ databases">
        <title>Exophiala dermititidis isolated from Cystic Fibrosis Patient.</title>
        <authorList>
            <person name="Kurbessoian T."/>
            <person name="Crocker A."/>
            <person name="Murante D."/>
            <person name="Hogan D.A."/>
            <person name="Stajich J.E."/>
        </authorList>
    </citation>
    <scope>NUCLEOTIDE SEQUENCE</scope>
    <source>
        <strain evidence="7">Ex8</strain>
    </source>
</reference>
<evidence type="ECO:0000313" key="8">
    <source>
        <dbReference type="Proteomes" id="UP001161757"/>
    </source>
</evidence>
<feature type="compositionally biased region" description="Acidic residues" evidence="6">
    <location>
        <begin position="730"/>
        <end position="739"/>
    </location>
</feature>
<proteinExistence type="inferred from homology"/>
<evidence type="ECO:0000256" key="3">
    <source>
        <dbReference type="ARBA" id="ARBA00010707"/>
    </source>
</evidence>
<dbReference type="GO" id="GO:0045033">
    <property type="term" value="P:peroxisome inheritance"/>
    <property type="evidence" value="ECO:0007669"/>
    <property type="project" value="InterPro"/>
</dbReference>
<gene>
    <name evidence="7" type="ORF">HRR80_008768</name>
</gene>
<feature type="compositionally biased region" description="Basic and acidic residues" evidence="6">
    <location>
        <begin position="457"/>
        <end position="473"/>
    </location>
</feature>
<feature type="compositionally biased region" description="Polar residues" evidence="6">
    <location>
        <begin position="205"/>
        <end position="215"/>
    </location>
</feature>
<evidence type="ECO:0000256" key="2">
    <source>
        <dbReference type="ARBA" id="ARBA00004421"/>
    </source>
</evidence>
<feature type="compositionally biased region" description="Polar residues" evidence="6">
    <location>
        <begin position="327"/>
        <end position="351"/>
    </location>
</feature>
<dbReference type="InterPro" id="IPR024758">
    <property type="entry name" value="Inp1"/>
</dbReference>
<dbReference type="GO" id="GO:0005780">
    <property type="term" value="C:extrinsic component of intraperoxisomal membrane"/>
    <property type="evidence" value="ECO:0007669"/>
    <property type="project" value="InterPro"/>
</dbReference>
<feature type="compositionally biased region" description="Polar residues" evidence="6">
    <location>
        <begin position="565"/>
        <end position="581"/>
    </location>
</feature>
<dbReference type="EMBL" id="JAJGCB010000027">
    <property type="protein sequence ID" value="KAJ8987207.1"/>
    <property type="molecule type" value="Genomic_DNA"/>
</dbReference>
<evidence type="ECO:0000256" key="5">
    <source>
        <dbReference type="ARBA" id="ARBA00023136"/>
    </source>
</evidence>
<evidence type="ECO:0000256" key="4">
    <source>
        <dbReference type="ARBA" id="ARBA00021397"/>
    </source>
</evidence>
<evidence type="ECO:0000256" key="6">
    <source>
        <dbReference type="SAM" id="MobiDB-lite"/>
    </source>
</evidence>
<dbReference type="AlphaFoldDB" id="A0AAN6ENZ1"/>
<dbReference type="Pfam" id="PF12634">
    <property type="entry name" value="Inp1"/>
    <property type="match status" value="1"/>
</dbReference>
<feature type="compositionally biased region" description="Polar residues" evidence="6">
    <location>
        <begin position="475"/>
        <end position="485"/>
    </location>
</feature>
<name>A0AAN6ENZ1_EXODE</name>
<organism evidence="7 8">
    <name type="scientific">Exophiala dermatitidis</name>
    <name type="common">Black yeast-like fungus</name>
    <name type="synonym">Wangiella dermatitidis</name>
    <dbReference type="NCBI Taxonomy" id="5970"/>
    <lineage>
        <taxon>Eukaryota</taxon>
        <taxon>Fungi</taxon>
        <taxon>Dikarya</taxon>
        <taxon>Ascomycota</taxon>
        <taxon>Pezizomycotina</taxon>
        <taxon>Eurotiomycetes</taxon>
        <taxon>Chaetothyriomycetidae</taxon>
        <taxon>Chaetothyriales</taxon>
        <taxon>Herpotrichiellaceae</taxon>
        <taxon>Exophiala</taxon>
    </lineage>
</organism>
<feature type="compositionally biased region" description="Low complexity" evidence="6">
    <location>
        <begin position="547"/>
        <end position="561"/>
    </location>
</feature>
<keyword evidence="5" id="KW-0472">Membrane</keyword>
<feature type="compositionally biased region" description="Polar residues" evidence="6">
    <location>
        <begin position="252"/>
        <end position="262"/>
    </location>
</feature>
<dbReference type="Proteomes" id="UP001161757">
    <property type="component" value="Unassembled WGS sequence"/>
</dbReference>
<comment type="subcellular location">
    <subcellularLocation>
        <location evidence="2">Peroxisome membrane</location>
        <topology evidence="2">Peripheral membrane protein</topology>
    </subcellularLocation>
</comment>
<comment type="similarity">
    <text evidence="3">Belongs to the INP1 family.</text>
</comment>
<evidence type="ECO:0000313" key="7">
    <source>
        <dbReference type="EMBL" id="KAJ8987207.1"/>
    </source>
</evidence>
<feature type="compositionally biased region" description="Polar residues" evidence="6">
    <location>
        <begin position="493"/>
        <end position="510"/>
    </location>
</feature>
<evidence type="ECO:0000256" key="1">
    <source>
        <dbReference type="ARBA" id="ARBA00003594"/>
    </source>
</evidence>
<comment type="caution">
    <text evidence="7">The sequence shown here is derived from an EMBL/GenBank/DDBJ whole genome shotgun (WGS) entry which is preliminary data.</text>
</comment>
<sequence>MAASPSYGDRPPLQGYRRSFTVPARPLSLHERAGLDEADADSKILYSHPSARIIAFSPPTDSIPRSSRETLPETDYPVDTIETLPWRSRTETLAATGPLVIEKVRGSSHFLKSADQKVIHPIMRNSQCWCVDGESKFVLRIGKFRYCRLEFPSETDADKAKVEELKSVLTKVLRFERTPCPFKRAFHVDLPDDAITPRPKKMWQPKQQPVSTTPKTDPLPLQRSKTARAWSLQGQASPTPLYAYGRRGSDYGFTTSRSSSPRPQHDAGEYRPATPSSLASSEGPRGATQEETPNEAGGSKQEIDSSTVTPISTVDSPVSPEVAALQHQPQENDTESSVLQGTIDQLPTKENQAAPIERLQSQAETVAENVHQDPPENSLAQPAGDAGAEKESRSESVCSQEPDAVALKPTDSEPPPTGGLGLSSQVVSEDPVCQNPSTPDLPHDDGSQSAQGPFFQEPDRKQDQDALCSKDETSESPLLSFSDPTQADDVLSRVSSADSFHTTSSPTEESAPQVDDAFSAGIRQHQREVSESTVTAASEQIIADLRPSTSESLESKSPSTPALGRSSTSESSWPEVQTPSPVNEGLRERLKARRERSLSPLPPSTTVFLPPPPSSPSGQGGHFTAAILQKACNVALVKPIEAVVLLVHILARIAGGATVSDLLSGELFRRPEQLELRRRSSFPDQISALPHPSDEDEDDFGVPIRRGRTPGAEMKPATVFAPVKGKGMDDETDSLYDLD</sequence>